<organism evidence="2 3">
    <name type="scientific">Ramazzottius varieornatus</name>
    <name type="common">Water bear</name>
    <name type="synonym">Tardigrade</name>
    <dbReference type="NCBI Taxonomy" id="947166"/>
    <lineage>
        <taxon>Eukaryota</taxon>
        <taxon>Metazoa</taxon>
        <taxon>Ecdysozoa</taxon>
        <taxon>Tardigrada</taxon>
        <taxon>Eutardigrada</taxon>
        <taxon>Parachela</taxon>
        <taxon>Hypsibioidea</taxon>
        <taxon>Ramazzottiidae</taxon>
        <taxon>Ramazzottius</taxon>
    </lineage>
</organism>
<sequence length="97" mass="10303">MTKVLSLCTARVLGYSKDPSMGLEQGVAAMAAQKMGRMDEYVHCVRHATRTDPKPDRDAAEPAAEARADVTVTESAYDAAAAAEDEAAEEARSTDAE</sequence>
<dbReference type="AlphaFoldDB" id="A0A1D1UMQ2"/>
<reference evidence="2 3" key="1">
    <citation type="journal article" date="2016" name="Nat. Commun.">
        <title>Extremotolerant tardigrade genome and improved radiotolerance of human cultured cells by tardigrade-unique protein.</title>
        <authorList>
            <person name="Hashimoto T."/>
            <person name="Horikawa D.D."/>
            <person name="Saito Y."/>
            <person name="Kuwahara H."/>
            <person name="Kozuka-Hata H."/>
            <person name="Shin-I T."/>
            <person name="Minakuchi Y."/>
            <person name="Ohishi K."/>
            <person name="Motoyama A."/>
            <person name="Aizu T."/>
            <person name="Enomoto A."/>
            <person name="Kondo K."/>
            <person name="Tanaka S."/>
            <person name="Hara Y."/>
            <person name="Koshikawa S."/>
            <person name="Sagara H."/>
            <person name="Miura T."/>
            <person name="Yokobori S."/>
            <person name="Miyagawa K."/>
            <person name="Suzuki Y."/>
            <person name="Kubo T."/>
            <person name="Oyama M."/>
            <person name="Kohara Y."/>
            <person name="Fujiyama A."/>
            <person name="Arakawa K."/>
            <person name="Katayama T."/>
            <person name="Toyoda A."/>
            <person name="Kunieda T."/>
        </authorList>
    </citation>
    <scope>NUCLEOTIDE SEQUENCE [LARGE SCALE GENOMIC DNA]</scope>
    <source>
        <strain evidence="2 3">YOKOZUNA-1</strain>
    </source>
</reference>
<evidence type="ECO:0000313" key="2">
    <source>
        <dbReference type="EMBL" id="GAU90996.1"/>
    </source>
</evidence>
<keyword evidence="3" id="KW-1185">Reference proteome</keyword>
<proteinExistence type="predicted"/>
<evidence type="ECO:0000313" key="3">
    <source>
        <dbReference type="Proteomes" id="UP000186922"/>
    </source>
</evidence>
<evidence type="ECO:0000256" key="1">
    <source>
        <dbReference type="SAM" id="MobiDB-lite"/>
    </source>
</evidence>
<comment type="caution">
    <text evidence="2">The sequence shown here is derived from an EMBL/GenBank/DDBJ whole genome shotgun (WGS) entry which is preliminary data.</text>
</comment>
<feature type="region of interest" description="Disordered" evidence="1">
    <location>
        <begin position="49"/>
        <end position="97"/>
    </location>
</feature>
<protein>
    <submittedName>
        <fullName evidence="2">Uncharacterized protein</fullName>
    </submittedName>
</protein>
<name>A0A1D1UMQ2_RAMVA</name>
<dbReference type="EMBL" id="BDGG01000001">
    <property type="protein sequence ID" value="GAU90996.1"/>
    <property type="molecule type" value="Genomic_DNA"/>
</dbReference>
<dbReference type="Proteomes" id="UP000186922">
    <property type="component" value="Unassembled WGS sequence"/>
</dbReference>
<gene>
    <name evidence="2" type="primary">RvY_03334-1</name>
    <name evidence="2" type="synonym">RvY_03334.1</name>
    <name evidence="2" type="ORF">RvY_03334</name>
</gene>
<accession>A0A1D1UMQ2</accession>
<feature type="compositionally biased region" description="Basic and acidic residues" evidence="1">
    <location>
        <begin position="49"/>
        <end position="68"/>
    </location>
</feature>
<feature type="compositionally biased region" description="Low complexity" evidence="1">
    <location>
        <begin position="73"/>
        <end position="82"/>
    </location>
</feature>